<dbReference type="InterPro" id="IPR005325">
    <property type="entry name" value="DUF308_memb"/>
</dbReference>
<organism evidence="1 2">
    <name type="scientific">Mycobacterium conspicuum</name>
    <dbReference type="NCBI Taxonomy" id="44010"/>
    <lineage>
        <taxon>Bacteria</taxon>
        <taxon>Bacillati</taxon>
        <taxon>Actinomycetota</taxon>
        <taxon>Actinomycetes</taxon>
        <taxon>Mycobacteriales</taxon>
        <taxon>Mycobacteriaceae</taxon>
        <taxon>Mycobacterium</taxon>
    </lineage>
</organism>
<dbReference type="GO" id="GO:0005886">
    <property type="term" value="C:plasma membrane"/>
    <property type="evidence" value="ECO:0007669"/>
    <property type="project" value="TreeGrafter"/>
</dbReference>
<dbReference type="OrthoDB" id="3577181at2"/>
<keyword evidence="2" id="KW-1185">Reference proteome</keyword>
<dbReference type="STRING" id="44010.AWC00_23335"/>
<dbReference type="PANTHER" id="PTHR34989:SF1">
    <property type="entry name" value="PROTEIN HDED"/>
    <property type="match status" value="1"/>
</dbReference>
<dbReference type="EMBL" id="AP022613">
    <property type="protein sequence ID" value="BBZ39292.1"/>
    <property type="molecule type" value="Genomic_DNA"/>
</dbReference>
<dbReference type="RefSeq" id="WP_085235159.1">
    <property type="nucleotide sequence ID" value="NZ_AP022613.1"/>
</dbReference>
<accession>A0A1X1SZC1</accession>
<evidence type="ECO:0000313" key="2">
    <source>
        <dbReference type="Proteomes" id="UP000467385"/>
    </source>
</evidence>
<dbReference type="PANTHER" id="PTHR34989">
    <property type="entry name" value="PROTEIN HDED"/>
    <property type="match status" value="1"/>
</dbReference>
<sequence length="191" mass="19836">MESTPAWLPHLWKSTLASGMLSLILGIVVLAWPGISVLIAAVAFGLYLVTTGAAQVMFAFSLHVSAGSRVLLFVSGAASLILAVLAFRHFGQGYAVVLLAIWVGVGFIFRGVATTVSAISDPDLPGRVWSIAVGVISLIAGIVVMASPLETLLTLALVVGIAFVVIGALEFVASFGIYRASKQLRATDPQG</sequence>
<dbReference type="Pfam" id="PF03729">
    <property type="entry name" value="DUF308"/>
    <property type="match status" value="2"/>
</dbReference>
<evidence type="ECO:0000313" key="1">
    <source>
        <dbReference type="EMBL" id="BBZ39292.1"/>
    </source>
</evidence>
<dbReference type="InterPro" id="IPR052712">
    <property type="entry name" value="Acid_resist_chaperone_HdeD"/>
</dbReference>
<dbReference type="AlphaFoldDB" id="A0A1X1SZC1"/>
<gene>
    <name evidence="1" type="ORF">MCNS_23550</name>
</gene>
<protein>
    <submittedName>
        <fullName evidence="1">Membrane protein</fullName>
    </submittedName>
</protein>
<name>A0A1X1SZC1_9MYCO</name>
<dbReference type="Proteomes" id="UP000467385">
    <property type="component" value="Chromosome"/>
</dbReference>
<reference evidence="1 2" key="1">
    <citation type="journal article" date="2019" name="Emerg. Microbes Infect.">
        <title>Comprehensive subspecies identification of 175 nontuberculous mycobacteria species based on 7547 genomic profiles.</title>
        <authorList>
            <person name="Matsumoto Y."/>
            <person name="Kinjo T."/>
            <person name="Motooka D."/>
            <person name="Nabeya D."/>
            <person name="Jung N."/>
            <person name="Uechi K."/>
            <person name="Horii T."/>
            <person name="Iida T."/>
            <person name="Fujita J."/>
            <person name="Nakamura S."/>
        </authorList>
    </citation>
    <scope>NUCLEOTIDE SEQUENCE [LARGE SCALE GENOMIC DNA]</scope>
    <source>
        <strain evidence="1 2">JCM 14738</strain>
    </source>
</reference>
<proteinExistence type="predicted"/>